<name>A0AAU8JRP6_9ACTN</name>
<reference evidence="1" key="1">
    <citation type="submission" date="2024-06" db="EMBL/GenBank/DDBJ databases">
        <title>The genome sequences of Kitasatospora sp. strain HUAS MG31.</title>
        <authorList>
            <person name="Mo P."/>
        </authorList>
    </citation>
    <scope>NUCLEOTIDE SEQUENCE</scope>
    <source>
        <strain evidence="1">HUAS MG31</strain>
    </source>
</reference>
<protein>
    <submittedName>
        <fullName evidence="1">Uncharacterized protein</fullName>
    </submittedName>
</protein>
<sequence>MAQEDRFHLDHLGCSVTMTVRLGGHRELELLVDGHEVGFERVHGHHAETHRLAAVLPSTPPVPIEVEVALPGRTKGEPVCVLVVGEERLPMPRNDIPRRARPIEADYYG</sequence>
<dbReference type="AlphaFoldDB" id="A0AAU8JRP6"/>
<evidence type="ECO:0000313" key="1">
    <source>
        <dbReference type="EMBL" id="XCM78041.1"/>
    </source>
</evidence>
<gene>
    <name evidence="1" type="ORF">ABWK59_03375</name>
</gene>
<proteinExistence type="predicted"/>
<dbReference type="KEGG" id="kcm:ABWK59_03375"/>
<dbReference type="EMBL" id="CP159872">
    <property type="protein sequence ID" value="XCM78041.1"/>
    <property type="molecule type" value="Genomic_DNA"/>
</dbReference>
<accession>A0AAU8JRP6</accession>
<organism evidence="1">
    <name type="scientific">Kitasatospora camelliae</name>
    <dbReference type="NCBI Taxonomy" id="3156397"/>
    <lineage>
        <taxon>Bacteria</taxon>
        <taxon>Bacillati</taxon>
        <taxon>Actinomycetota</taxon>
        <taxon>Actinomycetes</taxon>
        <taxon>Kitasatosporales</taxon>
        <taxon>Streptomycetaceae</taxon>
        <taxon>Kitasatospora</taxon>
    </lineage>
</organism>
<dbReference type="RefSeq" id="WP_354637784.1">
    <property type="nucleotide sequence ID" value="NZ_CP159872.1"/>
</dbReference>